<accession>A0A1J5JSB4</accession>
<comment type="subcellular location">
    <subcellularLocation>
        <location evidence="6">Cytoplasm</location>
    </subcellularLocation>
</comment>
<feature type="domain" description="Metalloenzyme" evidence="8">
    <location>
        <begin position="11"/>
        <end position="380"/>
    </location>
</feature>
<evidence type="ECO:0000259" key="8">
    <source>
        <dbReference type="Pfam" id="PF01676"/>
    </source>
</evidence>
<comment type="pathway">
    <text evidence="6">Carbohydrate degradation; 2-deoxy-D-ribose 1-phosphate degradation; D-glyceraldehyde 3-phosphate and acetaldehyde from 2-deoxy-alpha-D-ribose 1-phosphate: step 1/2.</text>
</comment>
<evidence type="ECO:0000256" key="4">
    <source>
        <dbReference type="ARBA" id="ARBA00023211"/>
    </source>
</evidence>
<dbReference type="Gene3D" id="3.40.720.10">
    <property type="entry name" value="Alkaline Phosphatase, subunit A"/>
    <property type="match status" value="1"/>
</dbReference>
<dbReference type="GO" id="GO:0043094">
    <property type="term" value="P:metabolic compound salvage"/>
    <property type="evidence" value="ECO:0007669"/>
    <property type="project" value="UniProtKB-UniRule"/>
</dbReference>
<dbReference type="InterPro" id="IPR024052">
    <property type="entry name" value="Phosphopentomutase_DeoB_cap_sf"/>
</dbReference>
<comment type="catalytic activity">
    <reaction evidence="6">
        <text>2-deoxy-alpha-D-ribose 1-phosphate = 2-deoxy-D-ribose 5-phosphate</text>
        <dbReference type="Rhea" id="RHEA:27658"/>
        <dbReference type="ChEBI" id="CHEBI:57259"/>
        <dbReference type="ChEBI" id="CHEBI:62877"/>
        <dbReference type="EC" id="5.4.2.7"/>
    </reaction>
</comment>
<keyword evidence="2 6" id="KW-0963">Cytoplasm</keyword>
<dbReference type="EMBL" id="MIHH01000012">
    <property type="protein sequence ID" value="OIQ08344.1"/>
    <property type="molecule type" value="Genomic_DNA"/>
</dbReference>
<dbReference type="GO" id="GO:0009117">
    <property type="term" value="P:nucleotide metabolic process"/>
    <property type="evidence" value="ECO:0007669"/>
    <property type="project" value="UniProtKB-UniRule"/>
</dbReference>
<feature type="binding site" evidence="6">
    <location>
        <position position="18"/>
    </location>
    <ligand>
        <name>Mn(2+)</name>
        <dbReference type="ChEBI" id="CHEBI:29035"/>
        <label>1</label>
    </ligand>
</feature>
<dbReference type="UniPathway" id="UPA00087">
    <property type="reaction ID" value="UER00173"/>
</dbReference>
<dbReference type="GO" id="GO:0000287">
    <property type="term" value="F:magnesium ion binding"/>
    <property type="evidence" value="ECO:0007669"/>
    <property type="project" value="UniProtKB-UniRule"/>
</dbReference>
<dbReference type="Gene3D" id="3.30.70.1250">
    <property type="entry name" value="Phosphopentomutase"/>
    <property type="match status" value="1"/>
</dbReference>
<dbReference type="HAMAP" id="MF_00740">
    <property type="entry name" value="Phosphopentomut"/>
    <property type="match status" value="1"/>
</dbReference>
<dbReference type="PANTHER" id="PTHR21110:SF0">
    <property type="entry name" value="PHOSPHOPENTOMUTASE"/>
    <property type="match status" value="1"/>
</dbReference>
<comment type="similarity">
    <text evidence="1 6">Belongs to the phosphopentomutase family.</text>
</comment>
<keyword evidence="3 6" id="KW-0479">Metal-binding</keyword>
<dbReference type="SUPFAM" id="SSF53649">
    <property type="entry name" value="Alkaline phosphatase-like"/>
    <property type="match status" value="1"/>
</dbReference>
<dbReference type="FunFam" id="3.30.70.1250:FF:000001">
    <property type="entry name" value="Phosphopentomutase"/>
    <property type="match status" value="1"/>
</dbReference>
<dbReference type="GO" id="GO:0008973">
    <property type="term" value="F:phosphopentomutase activity"/>
    <property type="evidence" value="ECO:0007669"/>
    <property type="project" value="UniProtKB-UniRule"/>
</dbReference>
<evidence type="ECO:0000256" key="7">
    <source>
        <dbReference type="NCBIfam" id="TIGR01696"/>
    </source>
</evidence>
<dbReference type="CDD" id="cd16009">
    <property type="entry name" value="PPM"/>
    <property type="match status" value="1"/>
</dbReference>
<protein>
    <recommendedName>
        <fullName evidence="6 7">Phosphopentomutase</fullName>
        <ecNumber evidence="6 7">5.4.2.7</ecNumber>
    </recommendedName>
    <alternativeName>
        <fullName evidence="6">Phosphodeoxyribomutase</fullName>
    </alternativeName>
</protein>
<feature type="binding site" evidence="6">
    <location>
        <position position="342"/>
    </location>
    <ligand>
        <name>Mn(2+)</name>
        <dbReference type="ChEBI" id="CHEBI:29035"/>
        <label>2</label>
    </ligand>
</feature>
<dbReference type="InterPro" id="IPR006124">
    <property type="entry name" value="Metalloenzyme"/>
</dbReference>
<keyword evidence="4 6" id="KW-0464">Manganese</keyword>
<evidence type="ECO:0000256" key="6">
    <source>
        <dbReference type="HAMAP-Rule" id="MF_00740"/>
    </source>
</evidence>
<evidence type="ECO:0000313" key="9">
    <source>
        <dbReference type="EMBL" id="OIQ08344.1"/>
    </source>
</evidence>
<dbReference type="Proteomes" id="UP000182743">
    <property type="component" value="Unassembled WGS sequence"/>
</dbReference>
<evidence type="ECO:0000256" key="5">
    <source>
        <dbReference type="ARBA" id="ARBA00023235"/>
    </source>
</evidence>
<evidence type="ECO:0000313" key="10">
    <source>
        <dbReference type="Proteomes" id="UP000182743"/>
    </source>
</evidence>
<feature type="binding site" evidence="6">
    <location>
        <position position="330"/>
    </location>
    <ligand>
        <name>Mn(2+)</name>
        <dbReference type="ChEBI" id="CHEBI:29035"/>
        <label>1</label>
    </ligand>
</feature>
<organism evidence="9 10">
    <name type="scientific">Neomoorella thermoacetica</name>
    <name type="common">Clostridium thermoaceticum</name>
    <dbReference type="NCBI Taxonomy" id="1525"/>
    <lineage>
        <taxon>Bacteria</taxon>
        <taxon>Bacillati</taxon>
        <taxon>Bacillota</taxon>
        <taxon>Clostridia</taxon>
        <taxon>Neomoorellales</taxon>
        <taxon>Neomoorellaceae</taxon>
        <taxon>Neomoorella</taxon>
    </lineage>
</organism>
<feature type="binding site" evidence="6">
    <location>
        <position position="331"/>
    </location>
    <ligand>
        <name>Mn(2+)</name>
        <dbReference type="ChEBI" id="CHEBI:29035"/>
        <label>1</label>
    </ligand>
</feature>
<comment type="caution">
    <text evidence="9">The sequence shown here is derived from an EMBL/GenBank/DDBJ whole genome shotgun (WGS) entry which is preliminary data.</text>
</comment>
<evidence type="ECO:0000256" key="2">
    <source>
        <dbReference type="ARBA" id="ARBA00022490"/>
    </source>
</evidence>
<dbReference type="EC" id="5.4.2.7" evidence="6 7"/>
<feature type="binding site" evidence="6">
    <location>
        <position position="294"/>
    </location>
    <ligand>
        <name>Mn(2+)</name>
        <dbReference type="ChEBI" id="CHEBI:29035"/>
        <label>2</label>
    </ligand>
</feature>
<dbReference type="GO" id="GO:0006018">
    <property type="term" value="P:2-deoxyribose 1-phosphate catabolic process"/>
    <property type="evidence" value="ECO:0007669"/>
    <property type="project" value="UniProtKB-UniRule"/>
</dbReference>
<dbReference type="Pfam" id="PF01676">
    <property type="entry name" value="Metalloenzyme"/>
    <property type="match status" value="1"/>
</dbReference>
<dbReference type="GO" id="GO:0006015">
    <property type="term" value="P:5-phosphoribose 1-diphosphate biosynthetic process"/>
    <property type="evidence" value="ECO:0007669"/>
    <property type="project" value="UniProtKB-UniPathway"/>
</dbReference>
<dbReference type="InterPro" id="IPR010045">
    <property type="entry name" value="DeoB"/>
</dbReference>
<evidence type="ECO:0000256" key="1">
    <source>
        <dbReference type="ARBA" id="ARBA00010373"/>
    </source>
</evidence>
<dbReference type="GO" id="GO:0005829">
    <property type="term" value="C:cytosol"/>
    <property type="evidence" value="ECO:0007669"/>
    <property type="project" value="TreeGrafter"/>
</dbReference>
<evidence type="ECO:0000256" key="3">
    <source>
        <dbReference type="ARBA" id="ARBA00022723"/>
    </source>
</evidence>
<sequence length="395" mass="43248">MEERIAMKLDRVILIVLDSVGVGALPDAAQYGDEDSNTLAHIAATVDLRLPNLTRLGVGNITPLRGIPPVGTPAAAWGKMASQTAGKDTTSGHWELAGLILERPFPLYPHGFPPEIIEPFEKAIGRRVLGNKPASGTVIIEELGAEHMRTGNPIVYTSADSVFQIAAHEEVIPVEELYRYCKIARRLLTGEHAVGRVIARPFVGEPGHFIRTDRRQDFSLEPPRPTLLDAVIAAGLEVMAVGKIKDIFAGRGISRWIHTHDNMDGVDQTRNFMREGERGLIFTNLVDFDMRYGHRNDVAGYAAALEAFDRRLPELLDALETSDALILTADHGCDPTTPSTDHSREYVPLLIYGKRIRPLNIGVRPTFADLGATVADLLGVPYDLPGKSFASMLLE</sequence>
<comment type="cofactor">
    <cofactor evidence="6">
        <name>Mn(2+)</name>
        <dbReference type="ChEBI" id="CHEBI:29035"/>
    </cofactor>
    <text evidence="6">Binds 2 manganese ions.</text>
</comment>
<reference evidence="9 10" key="1">
    <citation type="submission" date="2016-08" db="EMBL/GenBank/DDBJ databases">
        <title>Genome-based comparison of Moorella thermoacetic strains.</title>
        <authorList>
            <person name="Poehlein A."/>
            <person name="Bengelsdorf F.R."/>
            <person name="Esser C."/>
            <person name="Duerre P."/>
            <person name="Daniel R."/>
        </authorList>
    </citation>
    <scope>NUCLEOTIDE SEQUENCE [LARGE SCALE GENOMIC DNA]</scope>
    <source>
        <strain evidence="9 10">DSM 11768</strain>
    </source>
</reference>
<dbReference type="NCBIfam" id="NF003766">
    <property type="entry name" value="PRK05362.1"/>
    <property type="match status" value="1"/>
</dbReference>
<comment type="function">
    <text evidence="6">Isomerase that catalyzes the conversion of deoxy-ribose 1-phosphate (dRib-1-P) and ribose 1-phosphate (Rib-1-P) to deoxy-ribose 5-phosphate (dRib-5-P) and ribose 5-phosphate (Rib-5-P), respectively.</text>
</comment>
<dbReference type="GO" id="GO:0030145">
    <property type="term" value="F:manganese ion binding"/>
    <property type="evidence" value="ECO:0007669"/>
    <property type="project" value="UniProtKB-UniRule"/>
</dbReference>
<comment type="catalytic activity">
    <reaction evidence="6">
        <text>alpha-D-ribose 1-phosphate = D-ribose 5-phosphate</text>
        <dbReference type="Rhea" id="RHEA:18793"/>
        <dbReference type="ChEBI" id="CHEBI:57720"/>
        <dbReference type="ChEBI" id="CHEBI:78346"/>
        <dbReference type="EC" id="5.4.2.7"/>
    </reaction>
</comment>
<dbReference type="AlphaFoldDB" id="A0A1J5JSB4"/>
<name>A0A1J5JSB4_NEOTH</name>
<dbReference type="PANTHER" id="PTHR21110">
    <property type="entry name" value="PHOSPHOPENTOMUTASE"/>
    <property type="match status" value="1"/>
</dbReference>
<feature type="binding site" evidence="6">
    <location>
        <position position="289"/>
    </location>
    <ligand>
        <name>Mn(2+)</name>
        <dbReference type="ChEBI" id="CHEBI:29035"/>
        <label>2</label>
    </ligand>
</feature>
<dbReference type="InterPro" id="IPR017850">
    <property type="entry name" value="Alkaline_phosphatase_core_sf"/>
</dbReference>
<dbReference type="NCBIfam" id="TIGR01696">
    <property type="entry name" value="deoB"/>
    <property type="match status" value="1"/>
</dbReference>
<dbReference type="SUPFAM" id="SSF143856">
    <property type="entry name" value="DeoB insert domain-like"/>
    <property type="match status" value="1"/>
</dbReference>
<proteinExistence type="inferred from homology"/>
<dbReference type="PIRSF" id="PIRSF001491">
    <property type="entry name" value="Ppentomutase"/>
    <property type="match status" value="1"/>
</dbReference>
<keyword evidence="5 6" id="KW-0413">Isomerase</keyword>
<gene>
    <name evidence="6 9" type="primary">deoB</name>
    <name evidence="9" type="ORF">MOOR_20630</name>
</gene>